<evidence type="ECO:0000256" key="2">
    <source>
        <dbReference type="SAM" id="Phobius"/>
    </source>
</evidence>
<reference evidence="3 4" key="1">
    <citation type="journal article" date="2019" name="Genome Biol. Evol.">
        <title>The Rhododendron genome and chromosomal organization provide insight into shared whole-genome duplications across the heath family (Ericaceae).</title>
        <authorList>
            <person name="Soza V.L."/>
            <person name="Lindsley D."/>
            <person name="Waalkes A."/>
            <person name="Ramage E."/>
            <person name="Patwardhan R.P."/>
            <person name="Burton J.N."/>
            <person name="Adey A."/>
            <person name="Kumar A."/>
            <person name="Qiu R."/>
            <person name="Shendure J."/>
            <person name="Hall B."/>
        </authorList>
    </citation>
    <scope>NUCLEOTIDE SEQUENCE [LARGE SCALE GENOMIC DNA]</scope>
    <source>
        <strain evidence="3">RSF 1966-606</strain>
    </source>
</reference>
<evidence type="ECO:0000313" key="3">
    <source>
        <dbReference type="EMBL" id="KAE9459229.1"/>
    </source>
</evidence>
<keyword evidence="4" id="KW-1185">Reference proteome</keyword>
<dbReference type="EMBL" id="QEFC01001183">
    <property type="protein sequence ID" value="KAE9459229.1"/>
    <property type="molecule type" value="Genomic_DNA"/>
</dbReference>
<feature type="compositionally biased region" description="Polar residues" evidence="1">
    <location>
        <begin position="1"/>
        <end position="14"/>
    </location>
</feature>
<name>A0A6A4LUX0_9ERIC</name>
<dbReference type="PANTHER" id="PTHR36779:SF1">
    <property type="entry name" value="OS04G0600400 PROTEIN"/>
    <property type="match status" value="1"/>
</dbReference>
<feature type="transmembrane region" description="Helical" evidence="2">
    <location>
        <begin position="36"/>
        <end position="60"/>
    </location>
</feature>
<accession>A0A6A4LUX0</accession>
<comment type="caution">
    <text evidence="3">The sequence shown here is derived from an EMBL/GenBank/DDBJ whole genome shotgun (WGS) entry which is preliminary data.</text>
</comment>
<sequence length="369" mass="42542">PNPTLNPRSNQQPMDSAESTEEEENKDHRNTWLRRSLSLVFTLIAFLSFSFVLGFVAVFVGSTAISNPISVPSQCKIVSSSKNCGLRIELKVCRDYRLSQGDVQFDLSYREKRLQWRIEPGIRLDLVVEVFRNIMMAAKRVEITIPEHETLSCVELNRLMISCVKKIEGNEFSKGPLTIEIELESYVLESSCKNGSQKMAYGCYICILTGCAFICCFIPKIGFKFHALFTQSSFFVFVFPSGVDLRSSKVCELGLLNYKAKHVLYPFEQKKFRCHHDYYWASIFKVEYKDRSGETRVSLAEAPNEALPLDCRPNFGVAWLTKDKFKVNETYDCWYTFGLSKVYIYHNSFFNCHAKNPSTVEMLRRFFIL</sequence>
<dbReference type="PANTHER" id="PTHR36779">
    <property type="entry name" value="OSJNBA0083N12.13 PROTEIN"/>
    <property type="match status" value="1"/>
</dbReference>
<feature type="region of interest" description="Disordered" evidence="1">
    <location>
        <begin position="1"/>
        <end position="27"/>
    </location>
</feature>
<feature type="non-terminal residue" evidence="3">
    <location>
        <position position="1"/>
    </location>
</feature>
<organism evidence="3 4">
    <name type="scientific">Rhododendron williamsianum</name>
    <dbReference type="NCBI Taxonomy" id="262921"/>
    <lineage>
        <taxon>Eukaryota</taxon>
        <taxon>Viridiplantae</taxon>
        <taxon>Streptophyta</taxon>
        <taxon>Embryophyta</taxon>
        <taxon>Tracheophyta</taxon>
        <taxon>Spermatophyta</taxon>
        <taxon>Magnoliopsida</taxon>
        <taxon>eudicotyledons</taxon>
        <taxon>Gunneridae</taxon>
        <taxon>Pentapetalae</taxon>
        <taxon>asterids</taxon>
        <taxon>Ericales</taxon>
        <taxon>Ericaceae</taxon>
        <taxon>Ericoideae</taxon>
        <taxon>Rhodoreae</taxon>
        <taxon>Rhododendron</taxon>
    </lineage>
</organism>
<protein>
    <submittedName>
        <fullName evidence="3">Uncharacterized protein</fullName>
    </submittedName>
</protein>
<feature type="transmembrane region" description="Helical" evidence="2">
    <location>
        <begin position="199"/>
        <end position="218"/>
    </location>
</feature>
<evidence type="ECO:0000256" key="1">
    <source>
        <dbReference type="SAM" id="MobiDB-lite"/>
    </source>
</evidence>
<dbReference type="OrthoDB" id="1922696at2759"/>
<keyword evidence="2" id="KW-1133">Transmembrane helix</keyword>
<keyword evidence="2" id="KW-0812">Transmembrane</keyword>
<dbReference type="AlphaFoldDB" id="A0A6A4LUX0"/>
<gene>
    <name evidence="3" type="ORF">C3L33_08872</name>
</gene>
<dbReference type="Proteomes" id="UP000428333">
    <property type="component" value="Linkage Group LG05"/>
</dbReference>
<proteinExistence type="predicted"/>
<keyword evidence="2" id="KW-0472">Membrane</keyword>
<evidence type="ECO:0000313" key="4">
    <source>
        <dbReference type="Proteomes" id="UP000428333"/>
    </source>
</evidence>